<dbReference type="GO" id="GO:0006629">
    <property type="term" value="P:lipid metabolic process"/>
    <property type="evidence" value="ECO:0007669"/>
    <property type="project" value="InterPro"/>
</dbReference>
<keyword evidence="4" id="KW-1185">Reference proteome</keyword>
<dbReference type="PROSITE" id="PS01098">
    <property type="entry name" value="LIPASE_GDSL_SER"/>
    <property type="match status" value="1"/>
</dbReference>
<reference evidence="3 4" key="1">
    <citation type="submission" date="2019-10" db="EMBL/GenBank/DDBJ databases">
        <title>Vibrio sp. nov. isolated from a shrimp pond.</title>
        <authorList>
            <person name="Gomez-Gil B."/>
            <person name="Enciso-Ibarra J."/>
            <person name="Enciso-Ibarra K."/>
            <person name="Bolan-Mejia C."/>
        </authorList>
    </citation>
    <scope>NUCLEOTIDE SEQUENCE [LARGE SCALE GENOMIC DNA]</scope>
    <source>
        <strain evidence="3 4">CAIM 722</strain>
    </source>
</reference>
<dbReference type="InterPro" id="IPR013830">
    <property type="entry name" value="SGNH_hydro"/>
</dbReference>
<comment type="caution">
    <text evidence="3">The sequence shown here is derived from an EMBL/GenBank/DDBJ whole genome shotgun (WGS) entry which is preliminary data.</text>
</comment>
<dbReference type="RefSeq" id="WP_161157645.1">
    <property type="nucleotide sequence ID" value="NZ_WEKT01000046.1"/>
</dbReference>
<dbReference type="PANTHER" id="PTHR30383:SF24">
    <property type="entry name" value="THIOESTERASE 1_PROTEASE 1_LYSOPHOSPHOLIPASE L1"/>
    <property type="match status" value="1"/>
</dbReference>
<evidence type="ECO:0000313" key="3">
    <source>
        <dbReference type="EMBL" id="MZI95165.1"/>
    </source>
</evidence>
<dbReference type="InterPro" id="IPR051532">
    <property type="entry name" value="Ester_Hydrolysis_Enzymes"/>
</dbReference>
<feature type="signal peptide" evidence="1">
    <location>
        <begin position="1"/>
        <end position="19"/>
    </location>
</feature>
<dbReference type="InterPro" id="IPR036514">
    <property type="entry name" value="SGNH_hydro_sf"/>
</dbReference>
<name>A0A7X4LNQ4_9VIBR</name>
<dbReference type="SUPFAM" id="SSF52266">
    <property type="entry name" value="SGNH hydrolase"/>
    <property type="match status" value="1"/>
</dbReference>
<sequence length="199" mass="21953">MIKLLSLLFLLMCSTSAMSQTLMILGDSLSAGYRMPIEQAWPSLLSSKLKEKGKNVTIVNAAISGDTSGNGLARLPGLLQQHHPDIVLIELGANDGLRGFPTQVLESNLNQIITQIKQSNSKAILMQIRMPPNYGKRYTQAFANVFSDVANATNTPVIPFFLASIITRQDWIFEDGLHPRPKAQPWIANFMAQSLLPYL</sequence>
<feature type="chain" id="PRO_5031469727" evidence="1">
    <location>
        <begin position="20"/>
        <end position="199"/>
    </location>
</feature>
<dbReference type="AlphaFoldDB" id="A0A7X4LNQ4"/>
<dbReference type="EMBL" id="WEKT01000046">
    <property type="protein sequence ID" value="MZI95165.1"/>
    <property type="molecule type" value="Genomic_DNA"/>
</dbReference>
<dbReference type="PANTHER" id="PTHR30383">
    <property type="entry name" value="THIOESTERASE 1/PROTEASE 1/LYSOPHOSPHOLIPASE L1"/>
    <property type="match status" value="1"/>
</dbReference>
<proteinExistence type="predicted"/>
<dbReference type="Pfam" id="PF13472">
    <property type="entry name" value="Lipase_GDSL_2"/>
    <property type="match status" value="1"/>
</dbReference>
<dbReference type="Gene3D" id="3.40.50.1110">
    <property type="entry name" value="SGNH hydrolase"/>
    <property type="match status" value="1"/>
</dbReference>
<evidence type="ECO:0000313" key="4">
    <source>
        <dbReference type="Proteomes" id="UP000462621"/>
    </source>
</evidence>
<accession>A0A7X4LNQ4</accession>
<evidence type="ECO:0000259" key="2">
    <source>
        <dbReference type="Pfam" id="PF13472"/>
    </source>
</evidence>
<feature type="domain" description="SGNH hydrolase-type esterase" evidence="2">
    <location>
        <begin position="24"/>
        <end position="182"/>
    </location>
</feature>
<keyword evidence="1" id="KW-0732">Signal</keyword>
<evidence type="ECO:0000256" key="1">
    <source>
        <dbReference type="SAM" id="SignalP"/>
    </source>
</evidence>
<dbReference type="Proteomes" id="UP000462621">
    <property type="component" value="Unassembled WGS sequence"/>
</dbReference>
<dbReference type="GO" id="GO:0004622">
    <property type="term" value="F:phosphatidylcholine lysophospholipase activity"/>
    <property type="evidence" value="ECO:0007669"/>
    <property type="project" value="TreeGrafter"/>
</dbReference>
<dbReference type="InterPro" id="IPR008265">
    <property type="entry name" value="Lipase_GDSL_AS"/>
</dbReference>
<gene>
    <name evidence="3" type="ORF">F9817_18460</name>
</gene>
<dbReference type="CDD" id="cd01822">
    <property type="entry name" value="Lysophospholipase_L1_like"/>
    <property type="match status" value="1"/>
</dbReference>
<protein>
    <submittedName>
        <fullName evidence="3">Arylesterase</fullName>
    </submittedName>
</protein>
<organism evidence="3 4">
    <name type="scientific">Vibrio eleionomae</name>
    <dbReference type="NCBI Taxonomy" id="2653505"/>
    <lineage>
        <taxon>Bacteria</taxon>
        <taxon>Pseudomonadati</taxon>
        <taxon>Pseudomonadota</taxon>
        <taxon>Gammaproteobacteria</taxon>
        <taxon>Vibrionales</taxon>
        <taxon>Vibrionaceae</taxon>
        <taxon>Vibrio</taxon>
    </lineage>
</organism>